<dbReference type="GO" id="GO:0003677">
    <property type="term" value="F:DNA binding"/>
    <property type="evidence" value="ECO:0007669"/>
    <property type="project" value="InterPro"/>
</dbReference>
<proteinExistence type="predicted"/>
<evidence type="ECO:0000256" key="1">
    <source>
        <dbReference type="ARBA" id="ARBA00023172"/>
    </source>
</evidence>
<dbReference type="InterPro" id="IPR002104">
    <property type="entry name" value="Integrase_catalytic"/>
</dbReference>
<dbReference type="GO" id="GO:0015074">
    <property type="term" value="P:DNA integration"/>
    <property type="evidence" value="ECO:0007669"/>
    <property type="project" value="InterPro"/>
</dbReference>
<dbReference type="SUPFAM" id="SSF56349">
    <property type="entry name" value="DNA breaking-rejoining enzymes"/>
    <property type="match status" value="1"/>
</dbReference>
<dbReference type="AlphaFoldDB" id="A0A5T3EM95"/>
<comment type="caution">
    <text evidence="3">The sequence shown here is derived from an EMBL/GenBank/DDBJ whole genome shotgun (WGS) entry which is preliminary data.</text>
</comment>
<dbReference type="CDD" id="cd00397">
    <property type="entry name" value="DNA_BRE_C"/>
    <property type="match status" value="1"/>
</dbReference>
<evidence type="ECO:0000259" key="2">
    <source>
        <dbReference type="PROSITE" id="PS51898"/>
    </source>
</evidence>
<dbReference type="InterPro" id="IPR011010">
    <property type="entry name" value="DNA_brk_join_enz"/>
</dbReference>
<keyword evidence="1" id="KW-0233">DNA recombination</keyword>
<dbReference type="InterPro" id="IPR013762">
    <property type="entry name" value="Integrase-like_cat_sf"/>
</dbReference>
<dbReference type="Pfam" id="PF00589">
    <property type="entry name" value="Phage_integrase"/>
    <property type="match status" value="1"/>
</dbReference>
<dbReference type="GO" id="GO:0006310">
    <property type="term" value="P:DNA recombination"/>
    <property type="evidence" value="ECO:0007669"/>
    <property type="project" value="UniProtKB-KW"/>
</dbReference>
<sequence length="437" mass="50657">MKTSTLKKENVVFAMMKGYRFRISDNKWQLDINNCVCPHKVADKMPGSMRVGYLNTLAYFSSEYSAGYIKNINHIFSQWLRLMDLEMINSKAVYQFNVSLGPEKNYKLNSIKNFLSKWKKLGYEGVDNSALRMLEKITIKPNLTGEAVKRRDPNSGPLTEEELKIILESIRKLLKEDKIPLFMYCYVILLATTGRRPSQLTSLKAKDLIRTEEGCFLNIPKVKQRKNFRSEFSMMRIDDSLYEELITLIDLNKKHIEDRVKRKISHLKNELPILMDIKQYVLIDTGQSLDTIMTTDFLHMKNSFISNRLNNLTTKFNIGSSSNNGPIRINARRFRYTLGTRLAKEGASVEVIAKALDHKSINSSGIYVKNCPDNVHDIDKMLNPFFEPLSKIFLGEEQSKNKKLFTEYILNSFGFFNDKNDQIECFTCKNFRAWSSQ</sequence>
<dbReference type="Gene3D" id="1.10.443.10">
    <property type="entry name" value="Intergrase catalytic core"/>
    <property type="match status" value="1"/>
</dbReference>
<reference evidence="3" key="1">
    <citation type="submission" date="2018-10" db="EMBL/GenBank/DDBJ databases">
        <authorList>
            <consortium name="PulseNet: The National Subtyping Network for Foodborne Disease Surveillance"/>
            <person name="Tarr C.L."/>
            <person name="Trees E."/>
            <person name="Katz L.S."/>
            <person name="Carleton-Romer H.A."/>
            <person name="Stroika S."/>
            <person name="Kucerova Z."/>
            <person name="Roache K.F."/>
            <person name="Sabol A.L."/>
            <person name="Besser J."/>
            <person name="Gerner-Smidt P."/>
        </authorList>
    </citation>
    <scope>NUCLEOTIDE SEQUENCE</scope>
    <source>
        <strain evidence="3">PNUSAS056738</strain>
    </source>
</reference>
<feature type="domain" description="Tyr recombinase" evidence="2">
    <location>
        <begin position="153"/>
        <end position="382"/>
    </location>
</feature>
<organism evidence="3">
    <name type="scientific">Salmonella enterica</name>
    <name type="common">Salmonella choleraesuis</name>
    <dbReference type="NCBI Taxonomy" id="28901"/>
    <lineage>
        <taxon>Bacteria</taxon>
        <taxon>Pseudomonadati</taxon>
        <taxon>Pseudomonadota</taxon>
        <taxon>Gammaproteobacteria</taxon>
        <taxon>Enterobacterales</taxon>
        <taxon>Enterobacteriaceae</taxon>
        <taxon>Salmonella</taxon>
    </lineage>
</organism>
<evidence type="ECO:0000313" key="3">
    <source>
        <dbReference type="EMBL" id="EAN2043973.1"/>
    </source>
</evidence>
<name>A0A5T3EM95_SALER</name>
<accession>A0A5T3EM95</accession>
<dbReference type="EMBL" id="AACXJM010000093">
    <property type="protein sequence ID" value="EAN2043973.1"/>
    <property type="molecule type" value="Genomic_DNA"/>
</dbReference>
<dbReference type="PROSITE" id="PS51898">
    <property type="entry name" value="TYR_RECOMBINASE"/>
    <property type="match status" value="1"/>
</dbReference>
<protein>
    <submittedName>
        <fullName evidence="3">Site-specific integrase</fullName>
    </submittedName>
</protein>
<gene>
    <name evidence="3" type="ORF">D9N54_24755</name>
</gene>